<sequence length="150" mass="17184">MLALLLNLLLLVSACVATHSGGMILGVRWLWRLWPRDETDYRPGHTFWLIVRVVYGLLLLHLIQITIWAAFYQFQGCFADFATSFYFSATSYSTLGYGDVLLDEKWRILGAVEAVTGVLMFGWSTGILFTIVHHLLSRVLRRTITQHPEH</sequence>
<accession>A0A934R315</accession>
<name>A0A934R315_9BACT</name>
<dbReference type="SUPFAM" id="SSF81324">
    <property type="entry name" value="Voltage-gated potassium channels"/>
    <property type="match status" value="1"/>
</dbReference>
<feature type="transmembrane region" description="Helical" evidence="1">
    <location>
        <begin position="41"/>
        <end position="60"/>
    </location>
</feature>
<protein>
    <submittedName>
        <fullName evidence="3">Two pore domain potassium channel family protein</fullName>
    </submittedName>
</protein>
<dbReference type="Proteomes" id="UP000600139">
    <property type="component" value="Unassembled WGS sequence"/>
</dbReference>
<comment type="caution">
    <text evidence="3">The sequence shown here is derived from an EMBL/GenBank/DDBJ whole genome shotgun (WGS) entry which is preliminary data.</text>
</comment>
<keyword evidence="1" id="KW-0472">Membrane</keyword>
<dbReference type="Pfam" id="PF07885">
    <property type="entry name" value="Ion_trans_2"/>
    <property type="match status" value="1"/>
</dbReference>
<keyword evidence="3" id="KW-0813">Transport</keyword>
<reference evidence="3" key="1">
    <citation type="submission" date="2021-01" db="EMBL/GenBank/DDBJ databases">
        <title>Modified the classification status of verrucomicrobia.</title>
        <authorList>
            <person name="Feng X."/>
        </authorList>
    </citation>
    <scope>NUCLEOTIDE SEQUENCE</scope>
    <source>
        <strain evidence="3">JCM 18052</strain>
    </source>
</reference>
<evidence type="ECO:0000259" key="2">
    <source>
        <dbReference type="Pfam" id="PF07885"/>
    </source>
</evidence>
<keyword evidence="1" id="KW-1133">Transmembrane helix</keyword>
<dbReference type="InterPro" id="IPR013099">
    <property type="entry name" value="K_chnl_dom"/>
</dbReference>
<evidence type="ECO:0000256" key="1">
    <source>
        <dbReference type="SAM" id="Phobius"/>
    </source>
</evidence>
<feature type="domain" description="Potassium channel" evidence="2">
    <location>
        <begin position="62"/>
        <end position="131"/>
    </location>
</feature>
<dbReference type="GO" id="GO:0034220">
    <property type="term" value="P:monoatomic ion transmembrane transport"/>
    <property type="evidence" value="ECO:0007669"/>
    <property type="project" value="UniProtKB-KW"/>
</dbReference>
<keyword evidence="3" id="KW-0407">Ion channel</keyword>
<dbReference type="AlphaFoldDB" id="A0A934R315"/>
<keyword evidence="4" id="KW-1185">Reference proteome</keyword>
<evidence type="ECO:0000313" key="3">
    <source>
        <dbReference type="EMBL" id="MBK1814575.1"/>
    </source>
</evidence>
<keyword evidence="3" id="KW-0406">Ion transport</keyword>
<gene>
    <name evidence="3" type="ORF">JIN84_03050</name>
</gene>
<feature type="transmembrane region" description="Helical" evidence="1">
    <location>
        <begin position="108"/>
        <end position="132"/>
    </location>
</feature>
<proteinExistence type="predicted"/>
<dbReference type="RefSeq" id="WP_200349533.1">
    <property type="nucleotide sequence ID" value="NZ_BAABHZ010000010.1"/>
</dbReference>
<keyword evidence="1" id="KW-0812">Transmembrane</keyword>
<organism evidence="3 4">
    <name type="scientific">Luteolibacter yonseiensis</name>
    <dbReference type="NCBI Taxonomy" id="1144680"/>
    <lineage>
        <taxon>Bacteria</taxon>
        <taxon>Pseudomonadati</taxon>
        <taxon>Verrucomicrobiota</taxon>
        <taxon>Verrucomicrobiia</taxon>
        <taxon>Verrucomicrobiales</taxon>
        <taxon>Verrucomicrobiaceae</taxon>
        <taxon>Luteolibacter</taxon>
    </lineage>
</organism>
<evidence type="ECO:0000313" key="4">
    <source>
        <dbReference type="Proteomes" id="UP000600139"/>
    </source>
</evidence>
<dbReference type="EMBL" id="JAENIK010000004">
    <property type="protein sequence ID" value="MBK1814575.1"/>
    <property type="molecule type" value="Genomic_DNA"/>
</dbReference>
<dbReference type="Gene3D" id="1.10.287.70">
    <property type="match status" value="1"/>
</dbReference>